<dbReference type="Pfam" id="PF20975">
    <property type="entry name" value="DGCcoil"/>
    <property type="match status" value="1"/>
</dbReference>
<keyword evidence="6" id="KW-0548">Nucleotidyltransferase</keyword>
<dbReference type="Pfam" id="PF00990">
    <property type="entry name" value="GGDEF"/>
    <property type="match status" value="1"/>
</dbReference>
<keyword evidence="6" id="KW-0808">Transferase</keyword>
<evidence type="ECO:0000256" key="1">
    <source>
        <dbReference type="ARBA" id="ARBA00012528"/>
    </source>
</evidence>
<dbReference type="Proteomes" id="UP001320119">
    <property type="component" value="Chromosome"/>
</dbReference>
<dbReference type="PANTHER" id="PTHR45138">
    <property type="entry name" value="REGULATORY COMPONENTS OF SENSORY TRANSDUCTION SYSTEM"/>
    <property type="match status" value="1"/>
</dbReference>
<dbReference type="CDD" id="cd01949">
    <property type="entry name" value="GGDEF"/>
    <property type="match status" value="1"/>
</dbReference>
<evidence type="ECO:0000256" key="2">
    <source>
        <dbReference type="ARBA" id="ARBA00034247"/>
    </source>
</evidence>
<dbReference type="NCBIfam" id="TIGR00254">
    <property type="entry name" value="GGDEF"/>
    <property type="match status" value="1"/>
</dbReference>
<dbReference type="RefSeq" id="WP_236985720.1">
    <property type="nucleotide sequence ID" value="NZ_AP023086.1"/>
</dbReference>
<dbReference type="EC" id="2.7.7.65" evidence="1"/>
<feature type="region of interest" description="Disordered" evidence="4">
    <location>
        <begin position="163"/>
        <end position="211"/>
    </location>
</feature>
<dbReference type="KEGG" id="marq:MARGE09_P0412"/>
<reference evidence="6 7" key="1">
    <citation type="journal article" date="2022" name="IScience">
        <title>An ultrasensitive nanofiber-based assay for enzymatic hydrolysis and deep-sea microbial degradation of cellulose.</title>
        <authorList>
            <person name="Tsudome M."/>
            <person name="Tachioka M."/>
            <person name="Miyazaki M."/>
            <person name="Uchimura K."/>
            <person name="Tsuda M."/>
            <person name="Takaki Y."/>
            <person name="Deguchi S."/>
        </authorList>
    </citation>
    <scope>NUCLEOTIDE SEQUENCE [LARGE SCALE GENOMIC DNA]</scope>
    <source>
        <strain evidence="6 7">GE09</strain>
    </source>
</reference>
<dbReference type="AlphaFoldDB" id="A0AAN2BIS3"/>
<sequence>MSTDWRAKYLSALAEQEKLEKQVAAHADMLRRTVVHLSSASDGLNKTLDAELSLLKEKIRGASGASVHEQLGRVEKAVKTWHHERANHTRATCDIIGRFTDDFETLRLDSETQQSIKAFKRSISPETLQLYQQSEWLKALRELQRKAIKVAAAPDKNMWQRLSGGTRLLSPSPQAEQPANKSPSTNPTPQDNAPERNTAQTESPNSATHSLHSLNEDASSIPQTTFEIAEQQDDAPPAHDNAITIENSGELESLLHEIFSAIVPTEDLAASIIAERKKIDHGVTGDNIASFLRAIRDILQTSYMNYGAEFSNYLVHIDAELARICQVMDHHLEDAARQMTHRALQNKALEESQDKLATTNKTTSNLDELKFAVMEHITVIEKSLIDRKQENTQDTLQNKSLREVADQLQQVELEAKTTKTLVEKEQHQANRDALTGLPNRAGCSQRLEHECERFQRYAHPITLAMCNIDGLANFNEYGYIIGDRVLKLVATTLRDRLRTVDFIGRYNGDKFLIALPESAPETGQETLDKLRNFITRTPLNIKGKPVKITLSIALTTFAKSEDGGDCCSRLMQGLEALHEQGGNSSLITLK</sequence>
<organism evidence="6 7">
    <name type="scientific">Marinagarivorans cellulosilyticus</name>
    <dbReference type="NCBI Taxonomy" id="2721545"/>
    <lineage>
        <taxon>Bacteria</taxon>
        <taxon>Pseudomonadati</taxon>
        <taxon>Pseudomonadota</taxon>
        <taxon>Gammaproteobacteria</taxon>
        <taxon>Cellvibrionales</taxon>
        <taxon>Cellvibrionaceae</taxon>
        <taxon>Marinagarivorans</taxon>
    </lineage>
</organism>
<name>A0AAN2BIS3_9GAMM</name>
<dbReference type="GO" id="GO:0052621">
    <property type="term" value="F:diguanylate cyclase activity"/>
    <property type="evidence" value="ECO:0007669"/>
    <property type="project" value="UniProtKB-EC"/>
</dbReference>
<evidence type="ECO:0000313" key="6">
    <source>
        <dbReference type="EMBL" id="BCD96213.1"/>
    </source>
</evidence>
<evidence type="ECO:0000256" key="3">
    <source>
        <dbReference type="SAM" id="Coils"/>
    </source>
</evidence>
<dbReference type="InterPro" id="IPR050469">
    <property type="entry name" value="Diguanylate_Cyclase"/>
</dbReference>
<protein>
    <recommendedName>
        <fullName evidence="1">diguanylate cyclase</fullName>
        <ecNumber evidence="1">2.7.7.65</ecNumber>
    </recommendedName>
</protein>
<feature type="compositionally biased region" description="Polar residues" evidence="4">
    <location>
        <begin position="169"/>
        <end position="211"/>
    </location>
</feature>
<dbReference type="InterPro" id="IPR043128">
    <property type="entry name" value="Rev_trsase/Diguanyl_cyclase"/>
</dbReference>
<gene>
    <name evidence="6" type="ORF">MARGE09_P0412</name>
</gene>
<dbReference type="InterPro" id="IPR000160">
    <property type="entry name" value="GGDEF_dom"/>
</dbReference>
<feature type="domain" description="GGDEF" evidence="5">
    <location>
        <begin position="459"/>
        <end position="590"/>
    </location>
</feature>
<keyword evidence="7" id="KW-1185">Reference proteome</keyword>
<dbReference type="PANTHER" id="PTHR45138:SF9">
    <property type="entry name" value="DIGUANYLATE CYCLASE DGCM-RELATED"/>
    <property type="match status" value="1"/>
</dbReference>
<dbReference type="InterPro" id="IPR048516">
    <property type="entry name" value="DGCcoil"/>
</dbReference>
<comment type="catalytic activity">
    <reaction evidence="2">
        <text>2 GTP = 3',3'-c-di-GMP + 2 diphosphate</text>
        <dbReference type="Rhea" id="RHEA:24898"/>
        <dbReference type="ChEBI" id="CHEBI:33019"/>
        <dbReference type="ChEBI" id="CHEBI:37565"/>
        <dbReference type="ChEBI" id="CHEBI:58805"/>
        <dbReference type="EC" id="2.7.7.65"/>
    </reaction>
</comment>
<evidence type="ECO:0000256" key="4">
    <source>
        <dbReference type="SAM" id="MobiDB-lite"/>
    </source>
</evidence>
<dbReference type="InterPro" id="IPR029787">
    <property type="entry name" value="Nucleotide_cyclase"/>
</dbReference>
<accession>A0AAN2BIS3</accession>
<evidence type="ECO:0000259" key="5">
    <source>
        <dbReference type="PROSITE" id="PS50887"/>
    </source>
</evidence>
<dbReference type="SMART" id="SM00267">
    <property type="entry name" value="GGDEF"/>
    <property type="match status" value="1"/>
</dbReference>
<keyword evidence="3" id="KW-0175">Coiled coil</keyword>
<proteinExistence type="predicted"/>
<evidence type="ECO:0000313" key="7">
    <source>
        <dbReference type="Proteomes" id="UP001320119"/>
    </source>
</evidence>
<feature type="coiled-coil region" evidence="3">
    <location>
        <begin position="401"/>
        <end position="428"/>
    </location>
</feature>
<dbReference type="EMBL" id="AP023086">
    <property type="protein sequence ID" value="BCD96213.1"/>
    <property type="molecule type" value="Genomic_DNA"/>
</dbReference>
<dbReference type="Gene3D" id="3.30.70.270">
    <property type="match status" value="1"/>
</dbReference>
<dbReference type="PROSITE" id="PS50887">
    <property type="entry name" value="GGDEF"/>
    <property type="match status" value="1"/>
</dbReference>
<dbReference type="SUPFAM" id="SSF55073">
    <property type="entry name" value="Nucleotide cyclase"/>
    <property type="match status" value="1"/>
</dbReference>